<protein>
    <submittedName>
        <fullName evidence="1">Uncharacterized protein</fullName>
    </submittedName>
</protein>
<name>A0A803QRW7_CANSA</name>
<evidence type="ECO:0000313" key="1">
    <source>
        <dbReference type="EnsemblPlants" id="cds.evm.model.ctgX2.32"/>
    </source>
</evidence>
<organism evidence="1 2">
    <name type="scientific">Cannabis sativa</name>
    <name type="common">Hemp</name>
    <name type="synonym">Marijuana</name>
    <dbReference type="NCBI Taxonomy" id="3483"/>
    <lineage>
        <taxon>Eukaryota</taxon>
        <taxon>Viridiplantae</taxon>
        <taxon>Streptophyta</taxon>
        <taxon>Embryophyta</taxon>
        <taxon>Tracheophyta</taxon>
        <taxon>Spermatophyta</taxon>
        <taxon>Magnoliopsida</taxon>
        <taxon>eudicotyledons</taxon>
        <taxon>Gunneridae</taxon>
        <taxon>Pentapetalae</taxon>
        <taxon>rosids</taxon>
        <taxon>fabids</taxon>
        <taxon>Rosales</taxon>
        <taxon>Cannabaceae</taxon>
        <taxon>Cannabis</taxon>
    </lineage>
</organism>
<accession>A0A803QRW7</accession>
<dbReference type="AlphaFoldDB" id="A0A803QRW7"/>
<dbReference type="EnsemblPlants" id="evm.model.ctgX2.32">
    <property type="protein sequence ID" value="cds.evm.model.ctgX2.32"/>
    <property type="gene ID" value="evm.TU.ctgX2.32"/>
</dbReference>
<sequence length="127" mass="13481">SRVVSVLARVQSVGGSQIRDTYYLLVQALLEILNPISRPYVVPFSCADHEPGPSFKFVVLGFKAPGIGIGSGPEVSSSNPDPECGFSLWSKSLGPDSRSKDLDPTQGLALVLKFQVPAPSLGLREGL</sequence>
<dbReference type="Proteomes" id="UP000596661">
    <property type="component" value="Unassembled WGS sequence"/>
</dbReference>
<dbReference type="Gramene" id="evm.model.ctgX2.32">
    <property type="protein sequence ID" value="cds.evm.model.ctgX2.32"/>
    <property type="gene ID" value="evm.TU.ctgX2.32"/>
</dbReference>
<evidence type="ECO:0000313" key="2">
    <source>
        <dbReference type="Proteomes" id="UP000596661"/>
    </source>
</evidence>
<keyword evidence="2" id="KW-1185">Reference proteome</keyword>
<proteinExistence type="predicted"/>
<reference evidence="1" key="1">
    <citation type="submission" date="2021-03" db="UniProtKB">
        <authorList>
            <consortium name="EnsemblPlants"/>
        </authorList>
    </citation>
    <scope>IDENTIFICATION</scope>
</reference>